<feature type="region of interest" description="Disordered" evidence="1">
    <location>
        <begin position="1"/>
        <end position="28"/>
    </location>
</feature>
<comment type="caution">
    <text evidence="2">The sequence shown here is derived from an EMBL/GenBank/DDBJ whole genome shotgun (WGS) entry which is preliminary data.</text>
</comment>
<accession>A0A0F8WN40</accession>
<dbReference type="EMBL" id="LAZR01064137">
    <property type="protein sequence ID" value="KKK58118.1"/>
    <property type="molecule type" value="Genomic_DNA"/>
</dbReference>
<evidence type="ECO:0000256" key="1">
    <source>
        <dbReference type="SAM" id="MobiDB-lite"/>
    </source>
</evidence>
<feature type="non-terminal residue" evidence="2">
    <location>
        <position position="1"/>
    </location>
</feature>
<dbReference type="Pfam" id="PF20223">
    <property type="entry name" value="DUF6582"/>
    <property type="match status" value="1"/>
</dbReference>
<organism evidence="2">
    <name type="scientific">marine sediment metagenome</name>
    <dbReference type="NCBI Taxonomy" id="412755"/>
    <lineage>
        <taxon>unclassified sequences</taxon>
        <taxon>metagenomes</taxon>
        <taxon>ecological metagenomes</taxon>
    </lineage>
</organism>
<evidence type="ECO:0000313" key="2">
    <source>
        <dbReference type="EMBL" id="KKK58118.1"/>
    </source>
</evidence>
<protein>
    <submittedName>
        <fullName evidence="2">Uncharacterized protein</fullName>
    </submittedName>
</protein>
<name>A0A0F8WN40_9ZZZZ</name>
<sequence>RQHGHTKPPKGYPSVRGQYADPKNFKFPVNSPARVRNAASRIMQSKSNWMYSAAELAAIKKRIRAAGKRLGVEVTI</sequence>
<dbReference type="InterPro" id="IPR046489">
    <property type="entry name" value="DUF6582"/>
</dbReference>
<reference evidence="2" key="1">
    <citation type="journal article" date="2015" name="Nature">
        <title>Complex archaea that bridge the gap between prokaryotes and eukaryotes.</title>
        <authorList>
            <person name="Spang A."/>
            <person name="Saw J.H."/>
            <person name="Jorgensen S.L."/>
            <person name="Zaremba-Niedzwiedzka K."/>
            <person name="Martijn J."/>
            <person name="Lind A.E."/>
            <person name="van Eijk R."/>
            <person name="Schleper C."/>
            <person name="Guy L."/>
            <person name="Ettema T.J."/>
        </authorList>
    </citation>
    <scope>NUCLEOTIDE SEQUENCE</scope>
</reference>
<gene>
    <name evidence="2" type="ORF">LCGC14_3047660</name>
</gene>
<proteinExistence type="predicted"/>
<dbReference type="AlphaFoldDB" id="A0A0F8WN40"/>